<proteinExistence type="predicted"/>
<evidence type="ECO:0000256" key="1">
    <source>
        <dbReference type="ARBA" id="ARBA00004651"/>
    </source>
</evidence>
<organism evidence="9 10">
    <name type="scientific">Pseudothauera lacus</name>
    <dbReference type="NCBI Taxonomy" id="2136175"/>
    <lineage>
        <taxon>Bacteria</taxon>
        <taxon>Pseudomonadati</taxon>
        <taxon>Pseudomonadota</taxon>
        <taxon>Betaproteobacteria</taxon>
        <taxon>Rhodocyclales</taxon>
        <taxon>Zoogloeaceae</taxon>
        <taxon>Pseudothauera</taxon>
    </lineage>
</organism>
<reference evidence="9 10" key="1">
    <citation type="submission" date="2018-03" db="EMBL/GenBank/DDBJ databases">
        <authorList>
            <person name="Keele B.F."/>
        </authorList>
    </citation>
    <scope>NUCLEOTIDE SEQUENCE [LARGE SCALE GENOMIC DNA]</scope>
    <source>
        <strain evidence="9 10">D20</strain>
    </source>
</reference>
<name>A0A2T4ICI0_9RHOO</name>
<dbReference type="GO" id="GO:0022857">
    <property type="term" value="F:transmembrane transporter activity"/>
    <property type="evidence" value="ECO:0007669"/>
    <property type="project" value="InterPro"/>
</dbReference>
<gene>
    <name evidence="9" type="ORF">C8261_14325</name>
</gene>
<feature type="transmembrane region" description="Helical" evidence="7">
    <location>
        <begin position="207"/>
        <end position="231"/>
    </location>
</feature>
<evidence type="ECO:0000256" key="4">
    <source>
        <dbReference type="ARBA" id="ARBA00022692"/>
    </source>
</evidence>
<comment type="subcellular location">
    <subcellularLocation>
        <location evidence="1">Cell membrane</location>
        <topology evidence="1">Multi-pass membrane protein</topology>
    </subcellularLocation>
</comment>
<dbReference type="PANTHER" id="PTHR23517:SF2">
    <property type="entry name" value="MULTIDRUG RESISTANCE PROTEIN MDTH"/>
    <property type="match status" value="1"/>
</dbReference>
<evidence type="ECO:0000259" key="8">
    <source>
        <dbReference type="PROSITE" id="PS50850"/>
    </source>
</evidence>
<feature type="transmembrane region" description="Helical" evidence="7">
    <location>
        <begin position="163"/>
        <end position="186"/>
    </location>
</feature>
<dbReference type="InterPro" id="IPR011701">
    <property type="entry name" value="MFS"/>
</dbReference>
<keyword evidence="2" id="KW-0813">Transport</keyword>
<dbReference type="OrthoDB" id="9764259at2"/>
<protein>
    <submittedName>
        <fullName evidence="9">MFS transporter</fullName>
    </submittedName>
</protein>
<dbReference type="RefSeq" id="WP_107494494.1">
    <property type="nucleotide sequence ID" value="NZ_PZKC01000013.1"/>
</dbReference>
<dbReference type="InterPro" id="IPR020846">
    <property type="entry name" value="MFS_dom"/>
</dbReference>
<dbReference type="Pfam" id="PF07690">
    <property type="entry name" value="MFS_1"/>
    <property type="match status" value="1"/>
</dbReference>
<reference evidence="9 10" key="2">
    <citation type="submission" date="2018-04" db="EMBL/GenBank/DDBJ databases">
        <title>Thauera lacus sp. nov., isolated from an saline lake in Inner Mongolia, China.</title>
        <authorList>
            <person name="Liang Q.-Y."/>
        </authorList>
    </citation>
    <scope>NUCLEOTIDE SEQUENCE [LARGE SCALE GENOMIC DNA]</scope>
    <source>
        <strain evidence="9 10">D20</strain>
    </source>
</reference>
<keyword evidence="3" id="KW-1003">Cell membrane</keyword>
<keyword evidence="5 7" id="KW-1133">Transmembrane helix</keyword>
<dbReference type="GO" id="GO:0005886">
    <property type="term" value="C:plasma membrane"/>
    <property type="evidence" value="ECO:0007669"/>
    <property type="project" value="UniProtKB-SubCell"/>
</dbReference>
<evidence type="ECO:0000256" key="2">
    <source>
        <dbReference type="ARBA" id="ARBA00022448"/>
    </source>
</evidence>
<comment type="caution">
    <text evidence="9">The sequence shown here is derived from an EMBL/GenBank/DDBJ whole genome shotgun (WGS) entry which is preliminary data.</text>
</comment>
<keyword evidence="10" id="KW-1185">Reference proteome</keyword>
<feature type="domain" description="Major facilitator superfamily (MFS) profile" evidence="8">
    <location>
        <begin position="1"/>
        <end position="384"/>
    </location>
</feature>
<evidence type="ECO:0000313" key="10">
    <source>
        <dbReference type="Proteomes" id="UP000241193"/>
    </source>
</evidence>
<feature type="transmembrane region" description="Helical" evidence="7">
    <location>
        <begin position="100"/>
        <end position="120"/>
    </location>
</feature>
<feature type="transmembrane region" description="Helical" evidence="7">
    <location>
        <begin position="331"/>
        <end position="353"/>
    </location>
</feature>
<dbReference type="Gene3D" id="1.20.1250.20">
    <property type="entry name" value="MFS general substrate transporter like domains"/>
    <property type="match status" value="1"/>
</dbReference>
<dbReference type="PROSITE" id="PS50850">
    <property type="entry name" value="MFS"/>
    <property type="match status" value="1"/>
</dbReference>
<feature type="transmembrane region" description="Helical" evidence="7">
    <location>
        <begin position="12"/>
        <end position="31"/>
    </location>
</feature>
<accession>A0A2T4ICI0</accession>
<evidence type="ECO:0000256" key="6">
    <source>
        <dbReference type="ARBA" id="ARBA00023136"/>
    </source>
</evidence>
<dbReference type="InterPro" id="IPR050171">
    <property type="entry name" value="MFS_Transporters"/>
</dbReference>
<feature type="transmembrane region" description="Helical" evidence="7">
    <location>
        <begin position="270"/>
        <end position="287"/>
    </location>
</feature>
<dbReference type="AlphaFoldDB" id="A0A2T4ICI0"/>
<dbReference type="Proteomes" id="UP000241193">
    <property type="component" value="Unassembled WGS sequence"/>
</dbReference>
<dbReference type="SUPFAM" id="SSF103473">
    <property type="entry name" value="MFS general substrate transporter"/>
    <property type="match status" value="1"/>
</dbReference>
<feature type="transmembrane region" description="Helical" evidence="7">
    <location>
        <begin position="43"/>
        <end position="64"/>
    </location>
</feature>
<sequence length="400" mass="42131">MSPQERRAGISLAAIFALRMLGLFLILPVFAVHAHQVPGGDNLLLVGLAIGAYGLTQAFLQIPFGAASDRFGRKPVIVFGLLLFVIGSVVAALAESMTWIIAGRVLQGAGAISAAVTALAADLTRDQHRTKVMAMIGSSIGLVFALSLVAAPLLYAFIGMDGIFWLTAAMAVAALWVVLRVVPAAPPVPRATGRFAEVLGDGQLMRLNFGVFVLHLIQTTMWVMVPAALVASGGLALAEHWKVYLPAVLLSFLVMVPAVIVAERRGWMKGVFMAAVALLAAVQFGLYFFGSGLWALAICLTLFFVAFNVLEATQPSWISKIAPAHAKGTALGVYNTLQSAGLFLGGVLGGWLAQRFGAGAVSLVCAALALLWLFAAATMKAPPVRAVRRDTEAAPHHQQV</sequence>
<feature type="transmembrane region" description="Helical" evidence="7">
    <location>
        <begin position="359"/>
        <end position="379"/>
    </location>
</feature>
<dbReference type="InterPro" id="IPR036259">
    <property type="entry name" value="MFS_trans_sf"/>
</dbReference>
<evidence type="ECO:0000256" key="7">
    <source>
        <dbReference type="SAM" id="Phobius"/>
    </source>
</evidence>
<dbReference type="PANTHER" id="PTHR23517">
    <property type="entry name" value="RESISTANCE PROTEIN MDTM, PUTATIVE-RELATED-RELATED"/>
    <property type="match status" value="1"/>
</dbReference>
<feature type="transmembrane region" description="Helical" evidence="7">
    <location>
        <begin position="132"/>
        <end position="157"/>
    </location>
</feature>
<keyword evidence="4 7" id="KW-0812">Transmembrane</keyword>
<evidence type="ECO:0000256" key="5">
    <source>
        <dbReference type="ARBA" id="ARBA00022989"/>
    </source>
</evidence>
<feature type="transmembrane region" description="Helical" evidence="7">
    <location>
        <begin position="76"/>
        <end position="94"/>
    </location>
</feature>
<evidence type="ECO:0000256" key="3">
    <source>
        <dbReference type="ARBA" id="ARBA00022475"/>
    </source>
</evidence>
<feature type="transmembrane region" description="Helical" evidence="7">
    <location>
        <begin position="243"/>
        <end position="263"/>
    </location>
</feature>
<keyword evidence="6 7" id="KW-0472">Membrane</keyword>
<evidence type="ECO:0000313" key="9">
    <source>
        <dbReference type="EMBL" id="PTD95479.1"/>
    </source>
</evidence>
<dbReference type="CDD" id="cd17472">
    <property type="entry name" value="MFS_YajR_like"/>
    <property type="match status" value="1"/>
</dbReference>
<feature type="transmembrane region" description="Helical" evidence="7">
    <location>
        <begin position="293"/>
        <end position="310"/>
    </location>
</feature>
<dbReference type="EMBL" id="PZKC01000013">
    <property type="protein sequence ID" value="PTD95479.1"/>
    <property type="molecule type" value="Genomic_DNA"/>
</dbReference>